<dbReference type="AlphaFoldDB" id="A0A6N8INS8"/>
<dbReference type="NCBIfam" id="TIGR01187">
    <property type="entry name" value="potA"/>
    <property type="match status" value="1"/>
</dbReference>
<evidence type="ECO:0000259" key="8">
    <source>
        <dbReference type="PROSITE" id="PS50893"/>
    </source>
</evidence>
<dbReference type="Gene3D" id="3.40.50.300">
    <property type="entry name" value="P-loop containing nucleotide triphosphate hydrolases"/>
    <property type="match status" value="1"/>
</dbReference>
<dbReference type="InterPro" id="IPR005893">
    <property type="entry name" value="PotA-like"/>
</dbReference>
<dbReference type="InterPro" id="IPR003439">
    <property type="entry name" value="ABC_transporter-like_ATP-bd"/>
</dbReference>
<keyword evidence="4 7" id="KW-0067">ATP-binding</keyword>
<evidence type="ECO:0000256" key="5">
    <source>
        <dbReference type="ARBA" id="ARBA00022967"/>
    </source>
</evidence>
<keyword evidence="3 7" id="KW-0547">Nucleotide-binding</keyword>
<dbReference type="PANTHER" id="PTHR42781">
    <property type="entry name" value="SPERMIDINE/PUTRESCINE IMPORT ATP-BINDING PROTEIN POTA"/>
    <property type="match status" value="1"/>
</dbReference>
<dbReference type="InterPro" id="IPR027417">
    <property type="entry name" value="P-loop_NTPase"/>
</dbReference>
<protein>
    <recommendedName>
        <fullName evidence="7">Spermidine/putrescine import ATP-binding protein PotA</fullName>
        <ecNumber evidence="7">7.6.2.11</ecNumber>
    </recommendedName>
</protein>
<comment type="caution">
    <text evidence="9">The sequence shown here is derived from an EMBL/GenBank/DDBJ whole genome shotgun (WGS) entry which is preliminary data.</text>
</comment>
<dbReference type="GO" id="GO:0015417">
    <property type="term" value="F:ABC-type polyamine transporter activity"/>
    <property type="evidence" value="ECO:0007669"/>
    <property type="project" value="UniProtKB-EC"/>
</dbReference>
<keyword evidence="2 7" id="KW-1003">Cell membrane</keyword>
<dbReference type="InterPro" id="IPR050093">
    <property type="entry name" value="ABC_SmlMolc_Importer"/>
</dbReference>
<dbReference type="Proteomes" id="UP000469385">
    <property type="component" value="Unassembled WGS sequence"/>
</dbReference>
<dbReference type="SUPFAM" id="SSF52540">
    <property type="entry name" value="P-loop containing nucleoside triphosphate hydrolases"/>
    <property type="match status" value="1"/>
</dbReference>
<comment type="catalytic activity">
    <reaction evidence="7">
        <text>ATP + H2O + polyamine-[polyamine-binding protein]Side 1 = ADP + phosphate + polyamineSide 2 + [polyamine-binding protein]Side 1.</text>
        <dbReference type="EC" id="7.6.2.11"/>
    </reaction>
</comment>
<dbReference type="InterPro" id="IPR017871">
    <property type="entry name" value="ABC_transporter-like_CS"/>
</dbReference>
<dbReference type="EMBL" id="WSEL01000003">
    <property type="protein sequence ID" value="MVQ28488.1"/>
    <property type="molecule type" value="Genomic_DNA"/>
</dbReference>
<dbReference type="RefSeq" id="WP_157396589.1">
    <property type="nucleotide sequence ID" value="NZ_WSEL01000003.1"/>
</dbReference>
<dbReference type="PANTHER" id="PTHR42781:SF4">
    <property type="entry name" value="SPERMIDINE_PUTRESCINE IMPORT ATP-BINDING PROTEIN POTA"/>
    <property type="match status" value="1"/>
</dbReference>
<dbReference type="SMART" id="SM00382">
    <property type="entry name" value="AAA"/>
    <property type="match status" value="1"/>
</dbReference>
<dbReference type="Gene3D" id="2.40.50.140">
    <property type="entry name" value="Nucleic acid-binding proteins"/>
    <property type="match status" value="1"/>
</dbReference>
<name>A0A6N8INS8_9BURK</name>
<organism evidence="9 10">
    <name type="scientific">Ramlibacter pinisoli</name>
    <dbReference type="NCBI Taxonomy" id="2682844"/>
    <lineage>
        <taxon>Bacteria</taxon>
        <taxon>Pseudomonadati</taxon>
        <taxon>Pseudomonadota</taxon>
        <taxon>Betaproteobacteria</taxon>
        <taxon>Burkholderiales</taxon>
        <taxon>Comamonadaceae</taxon>
        <taxon>Ramlibacter</taxon>
    </lineage>
</organism>
<dbReference type="GO" id="GO:0016887">
    <property type="term" value="F:ATP hydrolysis activity"/>
    <property type="evidence" value="ECO:0007669"/>
    <property type="project" value="InterPro"/>
</dbReference>
<dbReference type="EC" id="7.6.2.11" evidence="7"/>
<dbReference type="InterPro" id="IPR003593">
    <property type="entry name" value="AAA+_ATPase"/>
</dbReference>
<evidence type="ECO:0000256" key="7">
    <source>
        <dbReference type="RuleBase" id="RU364083"/>
    </source>
</evidence>
<evidence type="ECO:0000256" key="1">
    <source>
        <dbReference type="ARBA" id="ARBA00022448"/>
    </source>
</evidence>
<dbReference type="FunFam" id="3.40.50.300:FF:000042">
    <property type="entry name" value="Maltose/maltodextrin ABC transporter, ATP-binding protein"/>
    <property type="match status" value="1"/>
</dbReference>
<dbReference type="PROSITE" id="PS50893">
    <property type="entry name" value="ABC_TRANSPORTER_2"/>
    <property type="match status" value="1"/>
</dbReference>
<sequence length="375" mass="40914">MEKTRPDREQRPSGQVEFRDISKSYQGVMAADCINLKIGAGEFVSLLGPSGSGKTTLLMLLAGFIEPTAGQIFVDGKRLDQVPPNRRNQGIVFQSYALFPNMTVRENVAFPLKARGVPEGTARELIAIALKRVRMVGFENRYPSQLSGGQQQRIALARAIVFDPPLILMDESLSALDRKLRQEMRVEIKDLHSELGKTIIYVTHDQEEALTMSDRVVVLQAGRIAQIGHPLEVYEDPCNAYVAGFVGDANFIDGVVQGDDGNSVDIAVLDGVVRACTPARWTAGQRVRVLVRPEAVQIEPHRPGGGQECGRGSALAGVVSQIAFLGDAHQYHIEAGGQSLMAKVARSRKGQHFSSGDKVEISFHSEDLRVFALDA</sequence>
<evidence type="ECO:0000313" key="10">
    <source>
        <dbReference type="Proteomes" id="UP000469385"/>
    </source>
</evidence>
<gene>
    <name evidence="7 9" type="primary">potA</name>
    <name evidence="9" type="ORF">GON04_03455</name>
</gene>
<evidence type="ECO:0000313" key="9">
    <source>
        <dbReference type="EMBL" id="MVQ28488.1"/>
    </source>
</evidence>
<keyword evidence="5 7" id="KW-1278">Translocase</keyword>
<dbReference type="InterPro" id="IPR008995">
    <property type="entry name" value="Mo/tungstate-bd_C_term_dom"/>
</dbReference>
<dbReference type="GO" id="GO:0043190">
    <property type="term" value="C:ATP-binding cassette (ABC) transporter complex"/>
    <property type="evidence" value="ECO:0007669"/>
    <property type="project" value="InterPro"/>
</dbReference>
<keyword evidence="6 7" id="KW-0472">Membrane</keyword>
<dbReference type="SUPFAM" id="SSF50331">
    <property type="entry name" value="MOP-like"/>
    <property type="match status" value="1"/>
</dbReference>
<dbReference type="Pfam" id="PF00005">
    <property type="entry name" value="ABC_tran"/>
    <property type="match status" value="1"/>
</dbReference>
<keyword evidence="1 7" id="KW-0813">Transport</keyword>
<comment type="function">
    <text evidence="7">Part of the ABC transporter complex PotABCD involved in spermidine/putrescine import. Responsible for energy coupling to the transport system.</text>
</comment>
<comment type="similarity">
    <text evidence="7">Belongs to the ABC transporter superfamily. Spermidine/putrescine importer (TC 3.A.1.11.1) family.</text>
</comment>
<reference evidence="9 10" key="1">
    <citation type="submission" date="2019-12" db="EMBL/GenBank/DDBJ databases">
        <authorList>
            <person name="Huq M.A."/>
        </authorList>
    </citation>
    <scope>NUCLEOTIDE SEQUENCE [LARGE SCALE GENOMIC DNA]</scope>
    <source>
        <strain evidence="9 10">MAH-25</strain>
    </source>
</reference>
<feature type="domain" description="ABC transporter" evidence="8">
    <location>
        <begin position="16"/>
        <end position="246"/>
    </location>
</feature>
<comment type="subunit">
    <text evidence="7">The complex is composed of two ATP-binding proteins (PotA), two transmembrane proteins (PotB and PotC) and a solute-binding protein (PotD).</text>
</comment>
<proteinExistence type="inferred from homology"/>
<dbReference type="PROSITE" id="PS00211">
    <property type="entry name" value="ABC_TRANSPORTER_1"/>
    <property type="match status" value="1"/>
</dbReference>
<evidence type="ECO:0000256" key="4">
    <source>
        <dbReference type="ARBA" id="ARBA00022840"/>
    </source>
</evidence>
<keyword evidence="10" id="KW-1185">Reference proteome</keyword>
<dbReference type="InterPro" id="IPR012340">
    <property type="entry name" value="NA-bd_OB-fold"/>
</dbReference>
<dbReference type="InterPro" id="IPR013611">
    <property type="entry name" value="Transp-assoc_OB_typ2"/>
</dbReference>
<evidence type="ECO:0000256" key="2">
    <source>
        <dbReference type="ARBA" id="ARBA00022475"/>
    </source>
</evidence>
<evidence type="ECO:0000256" key="6">
    <source>
        <dbReference type="ARBA" id="ARBA00023136"/>
    </source>
</evidence>
<dbReference type="Gene3D" id="2.40.50.100">
    <property type="match status" value="1"/>
</dbReference>
<dbReference type="GO" id="GO:0005524">
    <property type="term" value="F:ATP binding"/>
    <property type="evidence" value="ECO:0007669"/>
    <property type="project" value="UniProtKB-KW"/>
</dbReference>
<accession>A0A6N8INS8</accession>
<evidence type="ECO:0000256" key="3">
    <source>
        <dbReference type="ARBA" id="ARBA00022741"/>
    </source>
</evidence>
<dbReference type="Pfam" id="PF08402">
    <property type="entry name" value="TOBE_2"/>
    <property type="match status" value="1"/>
</dbReference>